<dbReference type="InterPro" id="IPR043504">
    <property type="entry name" value="Peptidase_S1_PA_chymotrypsin"/>
</dbReference>
<dbReference type="Proteomes" id="UP001158576">
    <property type="component" value="Chromosome 1"/>
</dbReference>
<dbReference type="EMBL" id="OU015566">
    <property type="protein sequence ID" value="CAG5103970.1"/>
    <property type="molecule type" value="Genomic_DNA"/>
</dbReference>
<dbReference type="InterPro" id="IPR009003">
    <property type="entry name" value="Peptidase_S1_PA"/>
</dbReference>
<dbReference type="SMART" id="SM00020">
    <property type="entry name" value="Tryp_SPc"/>
    <property type="match status" value="1"/>
</dbReference>
<dbReference type="PANTHER" id="PTHR24252:SF7">
    <property type="entry name" value="HYALIN"/>
    <property type="match status" value="1"/>
</dbReference>
<name>A0ABN7SVW1_OIKDI</name>
<dbReference type="InterPro" id="IPR018114">
    <property type="entry name" value="TRYPSIN_HIS"/>
</dbReference>
<keyword evidence="2" id="KW-0378">Hydrolase</keyword>
<reference evidence="5 6" key="1">
    <citation type="submission" date="2021-04" db="EMBL/GenBank/DDBJ databases">
        <authorList>
            <person name="Bliznina A."/>
        </authorList>
    </citation>
    <scope>NUCLEOTIDE SEQUENCE [LARGE SCALE GENOMIC DNA]</scope>
</reference>
<sequence length="185" mass="19909">MSSTKYPSFVSFVTPTKKLPFCGGTILDETTILTAAHCSLSSKNEVLYGTNKRSSKSTAKNLIGIKSVKSIGTALGSKGGLYKNDYAIVKLVQPIPLGRTAQKVELGTFQEFNDILMKKKKCTVVGQGNTDIDGQWSDVLKEGTVGVAAHDKPPLPVRCSDFKADPKNCILFKNTDKTMSGRGDS</sequence>
<evidence type="ECO:0000313" key="6">
    <source>
        <dbReference type="Proteomes" id="UP001158576"/>
    </source>
</evidence>
<dbReference type="PROSITE" id="PS50240">
    <property type="entry name" value="TRYPSIN_DOM"/>
    <property type="match status" value="1"/>
</dbReference>
<evidence type="ECO:0000256" key="2">
    <source>
        <dbReference type="ARBA" id="ARBA00022825"/>
    </source>
</evidence>
<keyword evidence="3" id="KW-1015">Disulfide bond</keyword>
<keyword evidence="2" id="KW-0720">Serine protease</keyword>
<gene>
    <name evidence="5" type="ORF">OKIOD_LOCUS9788</name>
</gene>
<dbReference type="SUPFAM" id="SSF50494">
    <property type="entry name" value="Trypsin-like serine proteases"/>
    <property type="match status" value="1"/>
</dbReference>
<protein>
    <submittedName>
        <fullName evidence="5">Oidioi.mRNA.OKI2018_I69.chr1.g1023.t1.cds</fullName>
    </submittedName>
</protein>
<dbReference type="PANTHER" id="PTHR24252">
    <property type="entry name" value="ACROSIN-RELATED"/>
    <property type="match status" value="1"/>
</dbReference>
<evidence type="ECO:0000256" key="3">
    <source>
        <dbReference type="ARBA" id="ARBA00023157"/>
    </source>
</evidence>
<dbReference type="PROSITE" id="PS00134">
    <property type="entry name" value="TRYPSIN_HIS"/>
    <property type="match status" value="1"/>
</dbReference>
<organism evidence="5 6">
    <name type="scientific">Oikopleura dioica</name>
    <name type="common">Tunicate</name>
    <dbReference type="NCBI Taxonomy" id="34765"/>
    <lineage>
        <taxon>Eukaryota</taxon>
        <taxon>Metazoa</taxon>
        <taxon>Chordata</taxon>
        <taxon>Tunicata</taxon>
        <taxon>Appendicularia</taxon>
        <taxon>Copelata</taxon>
        <taxon>Oikopleuridae</taxon>
        <taxon>Oikopleura</taxon>
    </lineage>
</organism>
<dbReference type="PRINTS" id="PR00722">
    <property type="entry name" value="CHYMOTRYPSIN"/>
</dbReference>
<evidence type="ECO:0000259" key="4">
    <source>
        <dbReference type="PROSITE" id="PS50240"/>
    </source>
</evidence>
<proteinExistence type="predicted"/>
<evidence type="ECO:0000256" key="1">
    <source>
        <dbReference type="ARBA" id="ARBA00022670"/>
    </source>
</evidence>
<feature type="domain" description="Peptidase S1" evidence="4">
    <location>
        <begin position="1"/>
        <end position="185"/>
    </location>
</feature>
<keyword evidence="1" id="KW-0645">Protease</keyword>
<evidence type="ECO:0000313" key="5">
    <source>
        <dbReference type="EMBL" id="CAG5103970.1"/>
    </source>
</evidence>
<accession>A0ABN7SVW1</accession>
<dbReference type="InterPro" id="IPR001314">
    <property type="entry name" value="Peptidase_S1A"/>
</dbReference>
<dbReference type="Gene3D" id="2.40.10.10">
    <property type="entry name" value="Trypsin-like serine proteases"/>
    <property type="match status" value="2"/>
</dbReference>
<dbReference type="InterPro" id="IPR001254">
    <property type="entry name" value="Trypsin_dom"/>
</dbReference>
<dbReference type="Pfam" id="PF00089">
    <property type="entry name" value="Trypsin"/>
    <property type="match status" value="1"/>
</dbReference>
<keyword evidence="6" id="KW-1185">Reference proteome</keyword>